<proteinExistence type="predicted"/>
<keyword evidence="3" id="KW-1185">Reference proteome</keyword>
<protein>
    <submittedName>
        <fullName evidence="2">Uncharacterized protein</fullName>
    </submittedName>
</protein>
<dbReference type="KEGG" id="aalt:CC77DRAFT_1019143"/>
<sequence length="604" mass="66874">MVTNFWPTLHPPINTSSTENLVRRPELARRHGFWSFLARSPLVPFALFAGISCIFTVVFFASWLSKQILHCPAWASNCTVPRRTQEITDNIGTVQGISTVVYSIGLAAIAYAAHAFSESALWPLLYRQNFTLNQMDIYLKASGGSIASSPAAVFTIRNLNSGLILFATINITLLPLAGAPLMGRVFNQQNQSSVFESLYERPGGMIGPIFIQRNPPGVMLERAAAWYTSWAWNMSTEPMGDQRSWILDRKTLSERGNFSANAVRLQQEISCTGWKARPKKWKNGILTFNTRMNNPENGRSEGDQHSTAVKVRNKDKLAVRADDYVFESPTKTRATVVFAAINGSIVGGDTTTTEGFGKQITSIACQITIEFVDDILTVGVAPDTARAQLGSVAQLRNSKSLNELALWFAISPVGNGASVFGTMPMYDAPWGEIPLRFTSTNEGLNKGWEMEKIRHFISVSIGATALRASTSPDANPVTMRSSAHTLKLDPNRPLLLLVLPVLILINAAFLVLWNARLYRQTKIPCYQQAKLSEILTFSQSNDLREAAESAWRSEGAKNKLDSLGVRYWYDEGAWALHTVNARSKGQKKSRRQSLAGYELVDRNV</sequence>
<dbReference type="Proteomes" id="UP000077248">
    <property type="component" value="Unassembled WGS sequence"/>
</dbReference>
<evidence type="ECO:0000313" key="2">
    <source>
        <dbReference type="EMBL" id="OAG22137.1"/>
    </source>
</evidence>
<reference evidence="2 3" key="1">
    <citation type="submission" date="2016-05" db="EMBL/GenBank/DDBJ databases">
        <title>Comparative analysis of secretome profiles of manganese(II)-oxidizing ascomycete fungi.</title>
        <authorList>
            <consortium name="DOE Joint Genome Institute"/>
            <person name="Zeiner C.A."/>
            <person name="Purvine S.O."/>
            <person name="Zink E.M."/>
            <person name="Wu S."/>
            <person name="Pasa-Tolic L."/>
            <person name="Chaput D.L."/>
            <person name="Haridas S."/>
            <person name="Grigoriev I.V."/>
            <person name="Santelli C.M."/>
            <person name="Hansel C.M."/>
        </authorList>
    </citation>
    <scope>NUCLEOTIDE SEQUENCE [LARGE SCALE GENOMIC DNA]</scope>
    <source>
        <strain evidence="2 3">SRC1lrK2f</strain>
    </source>
</reference>
<dbReference type="GeneID" id="29110360"/>
<feature type="transmembrane region" description="Helical" evidence="1">
    <location>
        <begin position="100"/>
        <end position="125"/>
    </location>
</feature>
<name>A0A177DRK8_ALTAL</name>
<feature type="transmembrane region" description="Helical" evidence="1">
    <location>
        <begin position="42"/>
        <end position="64"/>
    </location>
</feature>
<dbReference type="VEuPathDB" id="FungiDB:CC77DRAFT_1019143"/>
<keyword evidence="1" id="KW-0472">Membrane</keyword>
<keyword evidence="1" id="KW-1133">Transmembrane helix</keyword>
<evidence type="ECO:0000256" key="1">
    <source>
        <dbReference type="SAM" id="Phobius"/>
    </source>
</evidence>
<dbReference type="AlphaFoldDB" id="A0A177DRK8"/>
<evidence type="ECO:0000313" key="3">
    <source>
        <dbReference type="Proteomes" id="UP000077248"/>
    </source>
</evidence>
<dbReference type="OMA" id="GPCELLK"/>
<feature type="transmembrane region" description="Helical" evidence="1">
    <location>
        <begin position="404"/>
        <end position="426"/>
    </location>
</feature>
<gene>
    <name evidence="2" type="ORF">CC77DRAFT_1019143</name>
</gene>
<accession>A0A177DRK8</accession>
<keyword evidence="1" id="KW-0812">Transmembrane</keyword>
<dbReference type="RefSeq" id="XP_018387558.1">
    <property type="nucleotide sequence ID" value="XM_018524766.1"/>
</dbReference>
<feature type="transmembrane region" description="Helical" evidence="1">
    <location>
        <begin position="162"/>
        <end position="182"/>
    </location>
</feature>
<dbReference type="EMBL" id="KV441475">
    <property type="protein sequence ID" value="OAG22137.1"/>
    <property type="molecule type" value="Genomic_DNA"/>
</dbReference>
<organism evidence="2 3">
    <name type="scientific">Alternaria alternata</name>
    <name type="common">Alternaria rot fungus</name>
    <name type="synonym">Torula alternata</name>
    <dbReference type="NCBI Taxonomy" id="5599"/>
    <lineage>
        <taxon>Eukaryota</taxon>
        <taxon>Fungi</taxon>
        <taxon>Dikarya</taxon>
        <taxon>Ascomycota</taxon>
        <taxon>Pezizomycotina</taxon>
        <taxon>Dothideomycetes</taxon>
        <taxon>Pleosporomycetidae</taxon>
        <taxon>Pleosporales</taxon>
        <taxon>Pleosporineae</taxon>
        <taxon>Pleosporaceae</taxon>
        <taxon>Alternaria</taxon>
        <taxon>Alternaria sect. Alternaria</taxon>
        <taxon>Alternaria alternata complex</taxon>
    </lineage>
</organism>
<feature type="transmembrane region" description="Helical" evidence="1">
    <location>
        <begin position="494"/>
        <end position="513"/>
    </location>
</feature>